<gene>
    <name evidence="1" type="ORF">GA0061103_3336</name>
</gene>
<dbReference type="EMBL" id="FMAG01000002">
    <property type="protein sequence ID" value="SCB23508.1"/>
    <property type="molecule type" value="Genomic_DNA"/>
</dbReference>
<reference evidence="2" key="1">
    <citation type="submission" date="2016-08" db="EMBL/GenBank/DDBJ databases">
        <authorList>
            <person name="Varghese N."/>
            <person name="Submissions Spin"/>
        </authorList>
    </citation>
    <scope>NUCLEOTIDE SEQUENCE [LARGE SCALE GENOMIC DNA]</scope>
    <source>
        <strain evidence="2">HAMBI 2975</strain>
    </source>
</reference>
<organism evidence="1 2">
    <name type="scientific">Rhizobium multihospitium</name>
    <dbReference type="NCBI Taxonomy" id="410764"/>
    <lineage>
        <taxon>Bacteria</taxon>
        <taxon>Pseudomonadati</taxon>
        <taxon>Pseudomonadota</taxon>
        <taxon>Alphaproteobacteria</taxon>
        <taxon>Hyphomicrobiales</taxon>
        <taxon>Rhizobiaceae</taxon>
        <taxon>Rhizobium/Agrobacterium group</taxon>
        <taxon>Rhizobium</taxon>
    </lineage>
</organism>
<dbReference type="STRING" id="410764.GA0061103_3336"/>
<name>A0A1C3V747_9HYPH</name>
<dbReference type="AlphaFoldDB" id="A0A1C3V747"/>
<dbReference type="Proteomes" id="UP000199101">
    <property type="component" value="Unassembled WGS sequence"/>
</dbReference>
<protein>
    <recommendedName>
        <fullName evidence="3">HEPN AbiU2-like domain-containing protein</fullName>
    </recommendedName>
</protein>
<evidence type="ECO:0000313" key="2">
    <source>
        <dbReference type="Proteomes" id="UP000199101"/>
    </source>
</evidence>
<keyword evidence="2" id="KW-1185">Reference proteome</keyword>
<evidence type="ECO:0000313" key="1">
    <source>
        <dbReference type="EMBL" id="SCB23508.1"/>
    </source>
</evidence>
<sequence length="264" mass="29635">MTAKFQVIQLQLDQEALTALSATRRNQLVGCMHAHNELTFLNRLLMFSLNGVGDGDLHDSLQGTQMWTVMQLLAGKLFETWKIIDDRFLKANPPDPLISNLSGDQKQKLDSLIKYFGTKTAALRIIRDKTAFHYDKINLSEAVDILDASEGRVYLAQHPVNTFYQAGSALVFHAIFMKIAEVVAHTSSLSSAERIKRGSEIAMDELNSVNEQIHDLLYYLISNLMEEAFSRPLHDIEQIRIPIEGAPKPNIVALPMFLDVGGRI</sequence>
<dbReference type="OrthoDB" id="8441961at2"/>
<evidence type="ECO:0008006" key="3">
    <source>
        <dbReference type="Google" id="ProtNLM"/>
    </source>
</evidence>
<dbReference type="RefSeq" id="WP_141694425.1">
    <property type="nucleotide sequence ID" value="NZ_FMAG01000002.1"/>
</dbReference>
<accession>A0A1C3V747</accession>
<proteinExistence type="predicted"/>